<dbReference type="KEGG" id="smia:P344_00565"/>
<keyword evidence="1" id="KW-0812">Transmembrane</keyword>
<evidence type="ECO:0000256" key="1">
    <source>
        <dbReference type="SAM" id="Phobius"/>
    </source>
</evidence>
<dbReference type="OrthoDB" id="390362at2"/>
<evidence type="ECO:0000313" key="3">
    <source>
        <dbReference type="Proteomes" id="UP000019260"/>
    </source>
</evidence>
<feature type="transmembrane region" description="Helical" evidence="1">
    <location>
        <begin position="82"/>
        <end position="105"/>
    </location>
</feature>
<dbReference type="RefSeq" id="WP_025316923.1">
    <property type="nucleotide sequence ID" value="NZ_CP002082.1"/>
</dbReference>
<gene>
    <name evidence="2" type="ORF">P344_00565</name>
</gene>
<reference evidence="2 3" key="1">
    <citation type="submission" date="2013-09" db="EMBL/GenBank/DDBJ databases">
        <title>Complete genome sequence of Spiroplasma mirum suckling mouse cataract agent.</title>
        <authorList>
            <person name="Landry C.A."/>
            <person name="Bastian F.O."/>
            <person name="Thune R.L."/>
        </authorList>
    </citation>
    <scope>NUCLEOTIDE SEQUENCE [LARGE SCALE GENOMIC DNA]</scope>
    <source>
        <strain evidence="2 3">SMCA</strain>
    </source>
</reference>
<keyword evidence="1" id="KW-1133">Transmembrane helix</keyword>
<sequence>MEPNKKNKLIWKNKFKGVEYKMSMISVIALFGILIIVTILYLTLKWSWTLYSGLMLGYLFSLIGFLIILFSGWLLSISLNKYFFVLMYLVRLMIYAISIIIYAYWDKYFNIFTIIIGLSIFSFSALFLNIKLPKRKKRGSDG</sequence>
<dbReference type="NCBIfam" id="NF033688">
    <property type="entry name" value="MG406_fam"/>
    <property type="match status" value="1"/>
</dbReference>
<proteinExistence type="predicted"/>
<accession>W6AKD0</accession>
<dbReference type="HOGENOM" id="CLU_1814626_0_0_14"/>
<dbReference type="EMBL" id="CP006720">
    <property type="protein sequence ID" value="AHI57486.1"/>
    <property type="molecule type" value="Genomic_DNA"/>
</dbReference>
<feature type="transmembrane region" description="Helical" evidence="1">
    <location>
        <begin position="50"/>
        <end position="75"/>
    </location>
</feature>
<dbReference type="AlphaFoldDB" id="W6AKD0"/>
<organism evidence="2 3">
    <name type="scientific">Spiroplasma mirum ATCC 29335</name>
    <dbReference type="NCBI Taxonomy" id="838561"/>
    <lineage>
        <taxon>Bacteria</taxon>
        <taxon>Bacillati</taxon>
        <taxon>Mycoplasmatota</taxon>
        <taxon>Mollicutes</taxon>
        <taxon>Entomoplasmatales</taxon>
        <taxon>Spiroplasmataceae</taxon>
        <taxon>Spiroplasma</taxon>
    </lineage>
</organism>
<keyword evidence="3" id="KW-1185">Reference proteome</keyword>
<dbReference type="STRING" id="838561.P344_00565"/>
<dbReference type="Proteomes" id="UP000019260">
    <property type="component" value="Chromosome"/>
</dbReference>
<evidence type="ECO:0000313" key="2">
    <source>
        <dbReference type="EMBL" id="AHI57486.1"/>
    </source>
</evidence>
<feature type="transmembrane region" description="Helical" evidence="1">
    <location>
        <begin position="20"/>
        <end position="44"/>
    </location>
</feature>
<protein>
    <submittedName>
        <fullName evidence="2">Uncharacterized protein</fullName>
    </submittedName>
</protein>
<keyword evidence="1" id="KW-0472">Membrane</keyword>
<name>W6AKD0_9MOLU</name>
<feature type="transmembrane region" description="Helical" evidence="1">
    <location>
        <begin position="111"/>
        <end position="130"/>
    </location>
</feature>